<evidence type="ECO:0000313" key="2">
    <source>
        <dbReference type="EMBL" id="KAJ4428169.1"/>
    </source>
</evidence>
<proteinExistence type="predicted"/>
<keyword evidence="1" id="KW-1133">Transmembrane helix</keyword>
<keyword evidence="3" id="KW-1185">Reference proteome</keyword>
<dbReference type="EMBL" id="JAJSOF020000037">
    <property type="protein sequence ID" value="KAJ4428169.1"/>
    <property type="molecule type" value="Genomic_DNA"/>
</dbReference>
<sequence>MRFPTRAQLLRFREVWSRVYDSLFCGAVGSTCYATLQAGVLRFCSTDKGHSNATWHIRSLIETGFNCKLWRWRYIRNGSIFTKRSVASDFREKNVTMTTDNTVLFRILCKRLRFHPYRLQLLQALKLMDKMLRRNFYTISVQTVIENDDEFIRSMVFCDEAIFHPSGKVNKHNLRIWGSENPRTYVELDYKLDVCRVTLNIFKCIGPVSTQHRHEFGRAAIGSKIRFRKRAIVVGGIIVLTTCYLFLVG</sequence>
<evidence type="ECO:0000313" key="3">
    <source>
        <dbReference type="Proteomes" id="UP001148838"/>
    </source>
</evidence>
<protein>
    <submittedName>
        <fullName evidence="2">Uncharacterized protein</fullName>
    </submittedName>
</protein>
<comment type="caution">
    <text evidence="2">The sequence shown here is derived from an EMBL/GenBank/DDBJ whole genome shotgun (WGS) entry which is preliminary data.</text>
</comment>
<evidence type="ECO:0000256" key="1">
    <source>
        <dbReference type="SAM" id="Phobius"/>
    </source>
</evidence>
<gene>
    <name evidence="2" type="ORF">ANN_24184</name>
</gene>
<name>A0ABQ8S2D7_PERAM</name>
<organism evidence="2 3">
    <name type="scientific">Periplaneta americana</name>
    <name type="common">American cockroach</name>
    <name type="synonym">Blatta americana</name>
    <dbReference type="NCBI Taxonomy" id="6978"/>
    <lineage>
        <taxon>Eukaryota</taxon>
        <taxon>Metazoa</taxon>
        <taxon>Ecdysozoa</taxon>
        <taxon>Arthropoda</taxon>
        <taxon>Hexapoda</taxon>
        <taxon>Insecta</taxon>
        <taxon>Pterygota</taxon>
        <taxon>Neoptera</taxon>
        <taxon>Polyneoptera</taxon>
        <taxon>Dictyoptera</taxon>
        <taxon>Blattodea</taxon>
        <taxon>Blattoidea</taxon>
        <taxon>Blattidae</taxon>
        <taxon>Blattinae</taxon>
        <taxon>Periplaneta</taxon>
    </lineage>
</organism>
<dbReference type="Proteomes" id="UP001148838">
    <property type="component" value="Unassembled WGS sequence"/>
</dbReference>
<reference evidence="2 3" key="1">
    <citation type="journal article" date="2022" name="Allergy">
        <title>Genome assembly and annotation of Periplaneta americana reveal a comprehensive cockroach allergen profile.</title>
        <authorList>
            <person name="Wang L."/>
            <person name="Xiong Q."/>
            <person name="Saelim N."/>
            <person name="Wang L."/>
            <person name="Nong W."/>
            <person name="Wan A.T."/>
            <person name="Shi M."/>
            <person name="Liu X."/>
            <person name="Cao Q."/>
            <person name="Hui J.H.L."/>
            <person name="Sookrung N."/>
            <person name="Leung T.F."/>
            <person name="Tungtrongchitr A."/>
            <person name="Tsui S.K.W."/>
        </authorList>
    </citation>
    <scope>NUCLEOTIDE SEQUENCE [LARGE SCALE GENOMIC DNA]</scope>
    <source>
        <strain evidence="2">PWHHKU_190912</strain>
    </source>
</reference>
<keyword evidence="1" id="KW-0812">Transmembrane</keyword>
<keyword evidence="1" id="KW-0472">Membrane</keyword>
<dbReference type="PANTHER" id="PTHR47326">
    <property type="entry name" value="TRANSPOSABLE ELEMENT TC3 TRANSPOSASE-LIKE PROTEIN"/>
    <property type="match status" value="1"/>
</dbReference>
<dbReference type="PANTHER" id="PTHR47326:SF1">
    <property type="entry name" value="HTH PSQ-TYPE DOMAIN-CONTAINING PROTEIN"/>
    <property type="match status" value="1"/>
</dbReference>
<accession>A0ABQ8S2D7</accession>
<feature type="transmembrane region" description="Helical" evidence="1">
    <location>
        <begin position="231"/>
        <end position="248"/>
    </location>
</feature>